<name>V5GPC6_IXORI</name>
<dbReference type="PROSITE" id="PS50279">
    <property type="entry name" value="BPTI_KUNITZ_2"/>
    <property type="match status" value="1"/>
</dbReference>
<dbReference type="AlphaFoldDB" id="V5GPC6"/>
<dbReference type="EMBL" id="GANP01012208">
    <property type="protein sequence ID" value="JAB72260.1"/>
    <property type="molecule type" value="mRNA"/>
</dbReference>
<evidence type="ECO:0000259" key="2">
    <source>
        <dbReference type="PROSITE" id="PS50279"/>
    </source>
</evidence>
<feature type="signal peptide" evidence="1">
    <location>
        <begin position="1"/>
        <end position="21"/>
    </location>
</feature>
<dbReference type="InterPro" id="IPR002223">
    <property type="entry name" value="Kunitz_BPTI"/>
</dbReference>
<proteinExistence type="evidence at transcript level"/>
<keyword evidence="1" id="KW-0732">Signal</keyword>
<protein>
    <submittedName>
        <fullName evidence="3">Putative secreted protein</fullName>
    </submittedName>
</protein>
<feature type="chain" id="PRO_5004733641" evidence="1">
    <location>
        <begin position="22"/>
        <end position="92"/>
    </location>
</feature>
<dbReference type="GO" id="GO:0004867">
    <property type="term" value="F:serine-type endopeptidase inhibitor activity"/>
    <property type="evidence" value="ECO:0007669"/>
    <property type="project" value="InterPro"/>
</dbReference>
<feature type="domain" description="BPTI/Kunitz inhibitor" evidence="2">
    <location>
        <begin position="25"/>
        <end position="80"/>
    </location>
</feature>
<dbReference type="Gene3D" id="4.10.410.10">
    <property type="entry name" value="Pancreatic trypsin inhibitor Kunitz domain"/>
    <property type="match status" value="1"/>
</dbReference>
<evidence type="ECO:0000256" key="1">
    <source>
        <dbReference type="SAM" id="SignalP"/>
    </source>
</evidence>
<evidence type="ECO:0000313" key="3">
    <source>
        <dbReference type="EMBL" id="JAB72260.1"/>
    </source>
</evidence>
<sequence length="92" mass="10567">MKLLLIAVVICIHTSRHLTRAQVKCQPRYNGGHGGPGGASVQLKWTFNPQRNYCEAVMVKVRCRLSANCFQTRNDCEDYCDPKMQQWKQLLN</sequence>
<dbReference type="SUPFAM" id="SSF57362">
    <property type="entry name" value="BPTI-like"/>
    <property type="match status" value="1"/>
</dbReference>
<dbReference type="InterPro" id="IPR036880">
    <property type="entry name" value="Kunitz_BPTI_sf"/>
</dbReference>
<accession>V5GPC6</accession>
<reference evidence="3" key="1">
    <citation type="journal article" date="2015" name="Sci. Rep.">
        <title>Tissue- and time-dependent transcription in Ixodes ricinus salivary glands and midguts when blood feeding on the vertebrate host.</title>
        <authorList>
            <person name="Kotsyfakis M."/>
            <person name="Schwarz A."/>
            <person name="Erhart J."/>
            <person name="Ribeiro J.M."/>
        </authorList>
    </citation>
    <scope>NUCLEOTIDE SEQUENCE</scope>
    <source>
        <tissue evidence="3">Salivary gland and midgut</tissue>
    </source>
</reference>
<organism evidence="3">
    <name type="scientific">Ixodes ricinus</name>
    <name type="common">Common tick</name>
    <name type="synonym">Acarus ricinus</name>
    <dbReference type="NCBI Taxonomy" id="34613"/>
    <lineage>
        <taxon>Eukaryota</taxon>
        <taxon>Metazoa</taxon>
        <taxon>Ecdysozoa</taxon>
        <taxon>Arthropoda</taxon>
        <taxon>Chelicerata</taxon>
        <taxon>Arachnida</taxon>
        <taxon>Acari</taxon>
        <taxon>Parasitiformes</taxon>
        <taxon>Ixodida</taxon>
        <taxon>Ixodoidea</taxon>
        <taxon>Ixodidae</taxon>
        <taxon>Ixodinae</taxon>
        <taxon>Ixodes</taxon>
    </lineage>
</organism>